<keyword evidence="3" id="KW-1185">Reference proteome</keyword>
<reference evidence="2" key="2">
    <citation type="submission" date="2022-01" db="EMBL/GenBank/DDBJ databases">
        <authorList>
            <person name="Yamashiro T."/>
            <person name="Shiraishi A."/>
            <person name="Satake H."/>
            <person name="Nakayama K."/>
        </authorList>
    </citation>
    <scope>NUCLEOTIDE SEQUENCE</scope>
</reference>
<proteinExistence type="predicted"/>
<gene>
    <name evidence="2" type="ORF">Tco_0707708</name>
</gene>
<sequence length="176" mass="20637">MMKEWMARKTEANERMKDQVVELERKINQGLRNRQAIIKNLERQFKYIEKTQHTKFLPRTKNTKSRHEFVYKPPSVQNENDKGDVKFIEEDAIDPIPTMPNPKIVNSNSPTVTPFIKDFTVHIPYRNVKTFTDDVLLNTIGDEQLNSIDGVGIRKMKKDMRRMTRDCPKNQTKSGS</sequence>
<accession>A0ABQ4YBS8</accession>
<evidence type="ECO:0000313" key="3">
    <source>
        <dbReference type="Proteomes" id="UP001151760"/>
    </source>
</evidence>
<keyword evidence="1" id="KW-0175">Coiled coil</keyword>
<dbReference type="EMBL" id="BQNB010010261">
    <property type="protein sequence ID" value="GJS74867.1"/>
    <property type="molecule type" value="Genomic_DNA"/>
</dbReference>
<evidence type="ECO:0000256" key="1">
    <source>
        <dbReference type="SAM" id="Coils"/>
    </source>
</evidence>
<evidence type="ECO:0000313" key="2">
    <source>
        <dbReference type="EMBL" id="GJS74867.1"/>
    </source>
</evidence>
<protein>
    <submittedName>
        <fullName evidence="2">Uncharacterized protein</fullName>
    </submittedName>
</protein>
<dbReference type="Proteomes" id="UP001151760">
    <property type="component" value="Unassembled WGS sequence"/>
</dbReference>
<comment type="caution">
    <text evidence="2">The sequence shown here is derived from an EMBL/GenBank/DDBJ whole genome shotgun (WGS) entry which is preliminary data.</text>
</comment>
<reference evidence="2" key="1">
    <citation type="journal article" date="2022" name="Int. J. Mol. Sci.">
        <title>Draft Genome of Tanacetum Coccineum: Genomic Comparison of Closely Related Tanacetum-Family Plants.</title>
        <authorList>
            <person name="Yamashiro T."/>
            <person name="Shiraishi A."/>
            <person name="Nakayama K."/>
            <person name="Satake H."/>
        </authorList>
    </citation>
    <scope>NUCLEOTIDE SEQUENCE</scope>
</reference>
<name>A0ABQ4YBS8_9ASTR</name>
<feature type="coiled-coil region" evidence="1">
    <location>
        <begin position="6"/>
        <end position="33"/>
    </location>
</feature>
<organism evidence="2 3">
    <name type="scientific">Tanacetum coccineum</name>
    <dbReference type="NCBI Taxonomy" id="301880"/>
    <lineage>
        <taxon>Eukaryota</taxon>
        <taxon>Viridiplantae</taxon>
        <taxon>Streptophyta</taxon>
        <taxon>Embryophyta</taxon>
        <taxon>Tracheophyta</taxon>
        <taxon>Spermatophyta</taxon>
        <taxon>Magnoliopsida</taxon>
        <taxon>eudicotyledons</taxon>
        <taxon>Gunneridae</taxon>
        <taxon>Pentapetalae</taxon>
        <taxon>asterids</taxon>
        <taxon>campanulids</taxon>
        <taxon>Asterales</taxon>
        <taxon>Asteraceae</taxon>
        <taxon>Asteroideae</taxon>
        <taxon>Anthemideae</taxon>
        <taxon>Anthemidinae</taxon>
        <taxon>Tanacetum</taxon>
    </lineage>
</organism>